<dbReference type="InterPro" id="IPR005751">
    <property type="entry name" value="ATP-dep_DNA_helicase_PcrA"/>
</dbReference>
<evidence type="ECO:0000256" key="10">
    <source>
        <dbReference type="PROSITE-ProRule" id="PRU00560"/>
    </source>
</evidence>
<dbReference type="Gene3D" id="1.10.486.10">
    <property type="entry name" value="PCRA, domain 4"/>
    <property type="match status" value="1"/>
</dbReference>
<dbReference type="OrthoDB" id="9810135at2"/>
<dbReference type="InterPro" id="IPR027417">
    <property type="entry name" value="P-loop_NTPase"/>
</dbReference>
<evidence type="ECO:0000256" key="2">
    <source>
        <dbReference type="ARBA" id="ARBA00022741"/>
    </source>
</evidence>
<dbReference type="InterPro" id="IPR014017">
    <property type="entry name" value="DNA_helicase_UvrD-like_C"/>
</dbReference>
<dbReference type="CDD" id="cd17932">
    <property type="entry name" value="DEXQc_UvrD"/>
    <property type="match status" value="1"/>
</dbReference>
<keyword evidence="6 11" id="KW-0238">DNA-binding</keyword>
<evidence type="ECO:0000259" key="12">
    <source>
        <dbReference type="PROSITE" id="PS51198"/>
    </source>
</evidence>
<evidence type="ECO:0000256" key="7">
    <source>
        <dbReference type="ARBA" id="ARBA00023235"/>
    </source>
</evidence>
<evidence type="ECO:0000313" key="15">
    <source>
        <dbReference type="Proteomes" id="UP000070427"/>
    </source>
</evidence>
<keyword evidence="15" id="KW-1185">Reference proteome</keyword>
<dbReference type="NCBIfam" id="TIGR01073">
    <property type="entry name" value="pcrA"/>
    <property type="match status" value="1"/>
</dbReference>
<name>A0A140LBW5_9FIRM</name>
<reference evidence="14 15" key="1">
    <citation type="submission" date="2015-12" db="EMBL/GenBank/DDBJ databases">
        <title>Draft genome sequnece of Fervidicola ferrireducens strain Y170.</title>
        <authorList>
            <person name="Patel B.K."/>
        </authorList>
    </citation>
    <scope>NUCLEOTIDE SEQUENCE [LARGE SCALE GENOMIC DNA]</scope>
    <source>
        <strain evidence="14 15">Y170</strain>
    </source>
</reference>
<dbReference type="RefSeq" id="WP_066352028.1">
    <property type="nucleotide sequence ID" value="NZ_LOED01000005.1"/>
</dbReference>
<dbReference type="GO" id="GO:0006260">
    <property type="term" value="P:DNA replication"/>
    <property type="evidence" value="ECO:0007669"/>
    <property type="project" value="InterPro"/>
</dbReference>
<dbReference type="PROSITE" id="PS51217">
    <property type="entry name" value="UVRD_HELICASE_CTER"/>
    <property type="match status" value="1"/>
</dbReference>
<dbReference type="InParanoid" id="A0A140LBW5"/>
<dbReference type="PANTHER" id="PTHR11070">
    <property type="entry name" value="UVRD / RECB / PCRA DNA HELICASE FAMILY MEMBER"/>
    <property type="match status" value="1"/>
</dbReference>
<evidence type="ECO:0000256" key="3">
    <source>
        <dbReference type="ARBA" id="ARBA00022801"/>
    </source>
</evidence>
<dbReference type="STRING" id="520764.AN618_06590"/>
<evidence type="ECO:0000256" key="5">
    <source>
        <dbReference type="ARBA" id="ARBA00022840"/>
    </source>
</evidence>
<dbReference type="EMBL" id="LOED01000005">
    <property type="protein sequence ID" value="KXG78040.1"/>
    <property type="molecule type" value="Genomic_DNA"/>
</dbReference>
<dbReference type="Gene3D" id="1.10.10.160">
    <property type="match status" value="1"/>
</dbReference>
<sequence length="728" mass="83581">MDFLSELNEEQRKAVTHPGGPLLVLAGAGSGKTRVLTYRIAYLIEYMGVDPSSIMAITFTNKAAEEMKERIERLIPWAKGMLVSTFHSACVRILRSDIEKLGYSRNFVIFDTQDQQVVAKDSVKALGLDDKKYSPQAVLNFIGRAKDGLLTPEECYDRAKDIREKTLARIYELYQKKLKELNALDFDDLIMKTVELFRECPEVLYHYQTKFKHILVDEYQDTNRAQYVLVKMLAEKHRNLCVVGDDDQSIYSFRGADIRNILDFEEDFPDATVIRLEQNYRSTQNILDAANSVISHNLGRKKKNLWTKNGKGEKIYLVTLENEHEEAFFIAREIEKLVNAQKFNFKDFAVLYRTNAQSRVLEEMMVKMGLPYRIVGGLKFYQRKEIKDIMAYLRVVANPSDDVSLLRIINVPRRGIGEATVYELKRVAEENERSVYDIIKEEVYNFSSRVSAKLKNFASLINDFIEKQNSLSIPELIAYILEKTGYIEELEAENSPEAQSRIENLKEMVGVAEEFERKFPGASLQDFLAEIALLSDVDELDDNKDAVVLMTLHSAKGLEFPVVFLSGMDEGIFPHSRSMFDEYELEEERRLCYVGITRAKKRLYLTRAWRRNLYGNTSFYSASRFIDEIPARLLKEIGPEDDTLEEDVGEVKKTKPVVHFKSAIKQSSETEKRKELKLNPGDRVKHSKWGEGVVTAVYGKGEDAEIAVNFASEGTKRLILKYAPLVKI</sequence>
<dbReference type="GO" id="GO:0016887">
    <property type="term" value="F:ATP hydrolysis activity"/>
    <property type="evidence" value="ECO:0007669"/>
    <property type="project" value="RHEA"/>
</dbReference>
<dbReference type="CDD" id="cd18807">
    <property type="entry name" value="SF1_C_UvrD"/>
    <property type="match status" value="1"/>
</dbReference>
<evidence type="ECO:0000259" key="13">
    <source>
        <dbReference type="PROSITE" id="PS51217"/>
    </source>
</evidence>
<dbReference type="PROSITE" id="PS51198">
    <property type="entry name" value="UVRD_HELICASE_ATP_BIND"/>
    <property type="match status" value="1"/>
</dbReference>
<dbReference type="FunFam" id="1.10.10.160:FF:000001">
    <property type="entry name" value="ATP-dependent DNA helicase"/>
    <property type="match status" value="1"/>
</dbReference>
<dbReference type="GO" id="GO:0009314">
    <property type="term" value="P:response to radiation"/>
    <property type="evidence" value="ECO:0007669"/>
    <property type="project" value="UniProtKB-ARBA"/>
</dbReference>
<feature type="binding site" evidence="10">
    <location>
        <begin position="26"/>
        <end position="33"/>
    </location>
    <ligand>
        <name>ATP</name>
        <dbReference type="ChEBI" id="CHEBI:30616"/>
    </ligand>
</feature>
<feature type="domain" description="UvrD-like helicase ATP-binding" evidence="12">
    <location>
        <begin position="5"/>
        <end position="283"/>
    </location>
</feature>
<dbReference type="GO" id="GO:0003677">
    <property type="term" value="F:DNA binding"/>
    <property type="evidence" value="ECO:0007669"/>
    <property type="project" value="UniProtKB-KW"/>
</dbReference>
<keyword evidence="2 10" id="KW-0547">Nucleotide-binding</keyword>
<dbReference type="GO" id="GO:0000725">
    <property type="term" value="P:recombinational repair"/>
    <property type="evidence" value="ECO:0007669"/>
    <property type="project" value="TreeGrafter"/>
</dbReference>
<keyword evidence="3 10" id="KW-0378">Hydrolase</keyword>
<evidence type="ECO:0000256" key="11">
    <source>
        <dbReference type="RuleBase" id="RU364053"/>
    </source>
</evidence>
<proteinExistence type="inferred from homology"/>
<dbReference type="GO" id="GO:0005829">
    <property type="term" value="C:cytosol"/>
    <property type="evidence" value="ECO:0007669"/>
    <property type="project" value="TreeGrafter"/>
</dbReference>
<dbReference type="PATRIC" id="fig|520764.3.peg.683"/>
<dbReference type="InterPro" id="IPR013986">
    <property type="entry name" value="DExx_box_DNA_helicase_dom_sf"/>
</dbReference>
<dbReference type="InterPro" id="IPR000212">
    <property type="entry name" value="DNA_helicase_UvrD/REP"/>
</dbReference>
<evidence type="ECO:0000256" key="9">
    <source>
        <dbReference type="ARBA" id="ARBA00048988"/>
    </source>
</evidence>
<dbReference type="FunFam" id="1.10.486.10:FF:000003">
    <property type="entry name" value="ATP-dependent DNA helicase"/>
    <property type="match status" value="1"/>
</dbReference>
<comment type="catalytic activity">
    <reaction evidence="8">
        <text>Couples ATP hydrolysis with the unwinding of duplex DNA by translocating in the 3'-5' direction.</text>
        <dbReference type="EC" id="5.6.2.4"/>
    </reaction>
</comment>
<dbReference type="Pfam" id="PF21196">
    <property type="entry name" value="PcrA_UvrD_tudor"/>
    <property type="match status" value="1"/>
</dbReference>
<evidence type="ECO:0000313" key="14">
    <source>
        <dbReference type="EMBL" id="KXG78040.1"/>
    </source>
</evidence>
<protein>
    <recommendedName>
        <fullName evidence="11">ATP-dependent DNA helicase</fullName>
        <ecNumber evidence="11">5.6.2.4</ecNumber>
    </recommendedName>
</protein>
<dbReference type="GO" id="GO:0033202">
    <property type="term" value="C:DNA helicase complex"/>
    <property type="evidence" value="ECO:0007669"/>
    <property type="project" value="TreeGrafter"/>
</dbReference>
<accession>A0A140LBW5</accession>
<feature type="domain" description="UvrD-like helicase C-terminal" evidence="13">
    <location>
        <begin position="284"/>
        <end position="557"/>
    </location>
</feature>
<keyword evidence="7" id="KW-0413">Isomerase</keyword>
<dbReference type="AlphaFoldDB" id="A0A140LBW5"/>
<evidence type="ECO:0000256" key="1">
    <source>
        <dbReference type="ARBA" id="ARBA00009922"/>
    </source>
</evidence>
<evidence type="ECO:0000256" key="6">
    <source>
        <dbReference type="ARBA" id="ARBA00023125"/>
    </source>
</evidence>
<dbReference type="Pfam" id="PF13361">
    <property type="entry name" value="UvrD_C"/>
    <property type="match status" value="1"/>
</dbReference>
<gene>
    <name evidence="14" type="primary">pcrA</name>
    <name evidence="14" type="ORF">AN618_06590</name>
</gene>
<dbReference type="InterPro" id="IPR014016">
    <property type="entry name" value="UvrD-like_ATP-bd"/>
</dbReference>
<evidence type="ECO:0000256" key="4">
    <source>
        <dbReference type="ARBA" id="ARBA00022806"/>
    </source>
</evidence>
<dbReference type="Pfam" id="PF00580">
    <property type="entry name" value="UvrD-helicase"/>
    <property type="match status" value="1"/>
</dbReference>
<comment type="catalytic activity">
    <reaction evidence="9 11">
        <text>ATP + H2O = ADP + phosphate + H(+)</text>
        <dbReference type="Rhea" id="RHEA:13065"/>
        <dbReference type="ChEBI" id="CHEBI:15377"/>
        <dbReference type="ChEBI" id="CHEBI:15378"/>
        <dbReference type="ChEBI" id="CHEBI:30616"/>
        <dbReference type="ChEBI" id="CHEBI:43474"/>
        <dbReference type="ChEBI" id="CHEBI:456216"/>
        <dbReference type="EC" id="5.6.2.4"/>
    </reaction>
</comment>
<keyword evidence="4 10" id="KW-0347">Helicase</keyword>
<dbReference type="GO" id="GO:0005524">
    <property type="term" value="F:ATP binding"/>
    <property type="evidence" value="ECO:0007669"/>
    <property type="project" value="UniProtKB-UniRule"/>
</dbReference>
<evidence type="ECO:0000256" key="8">
    <source>
        <dbReference type="ARBA" id="ARBA00034617"/>
    </source>
</evidence>
<comment type="caution">
    <text evidence="14">The sequence shown here is derived from an EMBL/GenBank/DDBJ whole genome shotgun (WGS) entry which is preliminary data.</text>
</comment>
<comment type="similarity">
    <text evidence="1 11">Belongs to the helicase family. UvrD subfamily.</text>
</comment>
<dbReference type="Gene3D" id="3.40.50.300">
    <property type="entry name" value="P-loop containing nucleotide triphosphate hydrolases"/>
    <property type="match status" value="2"/>
</dbReference>
<organism evidence="14 15">
    <name type="scientific">Fervidicola ferrireducens</name>
    <dbReference type="NCBI Taxonomy" id="520764"/>
    <lineage>
        <taxon>Bacteria</taxon>
        <taxon>Bacillati</taxon>
        <taxon>Bacillota</taxon>
        <taxon>Clostridia</taxon>
        <taxon>Thermosediminibacterales</taxon>
        <taxon>Thermosediminibacteraceae</taxon>
        <taxon>Fervidicola</taxon>
    </lineage>
</organism>
<dbReference type="SUPFAM" id="SSF52540">
    <property type="entry name" value="P-loop containing nucleoside triphosphate hydrolases"/>
    <property type="match status" value="1"/>
</dbReference>
<dbReference type="EC" id="5.6.2.4" evidence="11"/>
<keyword evidence="5 10" id="KW-0067">ATP-binding</keyword>
<dbReference type="GO" id="GO:0043138">
    <property type="term" value="F:3'-5' DNA helicase activity"/>
    <property type="evidence" value="ECO:0007669"/>
    <property type="project" value="UniProtKB-EC"/>
</dbReference>
<dbReference type="PANTHER" id="PTHR11070:SF2">
    <property type="entry name" value="ATP-DEPENDENT DNA HELICASE SRS2"/>
    <property type="match status" value="1"/>
</dbReference>
<dbReference type="Proteomes" id="UP000070427">
    <property type="component" value="Unassembled WGS sequence"/>
</dbReference>
<dbReference type="FunCoup" id="A0A140LBW5">
    <property type="interactions" value="464"/>
</dbReference>